<dbReference type="InterPro" id="IPR017853">
    <property type="entry name" value="GH"/>
</dbReference>
<reference evidence="2 3" key="1">
    <citation type="submission" date="2019-10" db="EMBL/GenBank/DDBJ databases">
        <title>Draft genome sequences of Lactobacillus strains.</title>
        <authorList>
            <person name="Cho G.-S."/>
            <person name="Fagbemigun O."/>
            <person name="Brinks E."/>
            <person name="Franz C.M.A.P."/>
        </authorList>
    </citation>
    <scope>NUCLEOTIDE SEQUENCE [LARGE SCALE GENOMIC DNA]</scope>
    <source>
        <strain evidence="2 3">313</strain>
    </source>
</reference>
<proteinExistence type="predicted"/>
<dbReference type="GO" id="GO:0004556">
    <property type="term" value="F:alpha-amylase activity"/>
    <property type="evidence" value="ECO:0007669"/>
    <property type="project" value="TreeGrafter"/>
</dbReference>
<evidence type="ECO:0000313" key="2">
    <source>
        <dbReference type="EMBL" id="MPW13837.1"/>
    </source>
</evidence>
<accession>A0A6A7JZV3</accession>
<gene>
    <name evidence="2" type="ORF">GDZ32_02030</name>
</gene>
<dbReference type="GO" id="GO:0009313">
    <property type="term" value="P:oligosaccharide catabolic process"/>
    <property type="evidence" value="ECO:0007669"/>
    <property type="project" value="TreeGrafter"/>
</dbReference>
<dbReference type="PANTHER" id="PTHR10357:SF179">
    <property type="entry name" value="NEUTRAL AND BASIC AMINO ACID TRANSPORT PROTEIN RBAT"/>
    <property type="match status" value="1"/>
</dbReference>
<dbReference type="PANTHER" id="PTHR10357">
    <property type="entry name" value="ALPHA-AMYLASE FAMILY MEMBER"/>
    <property type="match status" value="1"/>
</dbReference>
<evidence type="ECO:0000313" key="3">
    <source>
        <dbReference type="Proteomes" id="UP000430466"/>
    </source>
</evidence>
<comment type="caution">
    <text evidence="2">The sequence shown here is derived from an EMBL/GenBank/DDBJ whole genome shotgun (WGS) entry which is preliminary data.</text>
</comment>
<name>A0A6A7JZV3_LACHE</name>
<dbReference type="EMBL" id="WHOE01000016">
    <property type="protein sequence ID" value="MPW13837.1"/>
    <property type="molecule type" value="Genomic_DNA"/>
</dbReference>
<sequence>MNKYTFSKKDILTVRETWQIDPKIIEKYTDPKNKEFSMVFEFSGQDIDIILGKEKWDYKSVTPGELKKIFTSWQLGYNFDHMWLGLVLGNHDLPRVISRWGDDKKFRIPCAKMFAIIMHMMKGTPFIYQGEEIGMTNFHFNSISEVKDIESKNMYKKRILEGYSKSKILDEINVKSRDNARTPMQWSSKTKAGFTTGTPWININPN</sequence>
<dbReference type="Proteomes" id="UP000430466">
    <property type="component" value="Unassembled WGS sequence"/>
</dbReference>
<evidence type="ECO:0000259" key="1">
    <source>
        <dbReference type="Pfam" id="PF00128"/>
    </source>
</evidence>
<dbReference type="AlphaFoldDB" id="A0A6A7JZV3"/>
<protein>
    <recommendedName>
        <fullName evidence="1">Glycosyl hydrolase family 13 catalytic domain-containing protein</fullName>
    </recommendedName>
</protein>
<dbReference type="InterPro" id="IPR006047">
    <property type="entry name" value="GH13_cat_dom"/>
</dbReference>
<dbReference type="SUPFAM" id="SSF51445">
    <property type="entry name" value="(Trans)glycosidases"/>
    <property type="match status" value="1"/>
</dbReference>
<dbReference type="Gene3D" id="3.20.20.80">
    <property type="entry name" value="Glycosidases"/>
    <property type="match status" value="1"/>
</dbReference>
<organism evidence="2 3">
    <name type="scientific">Lactobacillus helveticus</name>
    <name type="common">Lactobacillus suntoryeus</name>
    <dbReference type="NCBI Taxonomy" id="1587"/>
    <lineage>
        <taxon>Bacteria</taxon>
        <taxon>Bacillati</taxon>
        <taxon>Bacillota</taxon>
        <taxon>Bacilli</taxon>
        <taxon>Lactobacillales</taxon>
        <taxon>Lactobacillaceae</taxon>
        <taxon>Lactobacillus</taxon>
    </lineage>
</organism>
<feature type="domain" description="Glycosyl hydrolase family 13 catalytic" evidence="1">
    <location>
        <begin position="1"/>
        <end position="206"/>
    </location>
</feature>
<dbReference type="Pfam" id="PF00128">
    <property type="entry name" value="Alpha-amylase"/>
    <property type="match status" value="1"/>
</dbReference>